<dbReference type="SUPFAM" id="SSF64356">
    <property type="entry name" value="SNARE-like"/>
    <property type="match status" value="1"/>
</dbReference>
<dbReference type="GO" id="GO:0006890">
    <property type="term" value="P:retrograde vesicle-mediated transport, Golgi to endoplasmic reticulum"/>
    <property type="evidence" value="ECO:0007669"/>
    <property type="project" value="UniProtKB-UniRule"/>
</dbReference>
<keyword evidence="10 12" id="KW-0968">Cytoplasmic vesicle</keyword>
<dbReference type="PANTHER" id="PTHR11043:SF0">
    <property type="entry name" value="COATOMER SUBUNIT ZETA"/>
    <property type="match status" value="1"/>
</dbReference>
<evidence type="ECO:0000256" key="10">
    <source>
        <dbReference type="ARBA" id="ARBA00023329"/>
    </source>
</evidence>
<dbReference type="GO" id="GO:0006886">
    <property type="term" value="P:intracellular protein transport"/>
    <property type="evidence" value="ECO:0007669"/>
    <property type="project" value="TreeGrafter"/>
</dbReference>
<name>A0A5J4YNE1_PORPP</name>
<evidence type="ECO:0000256" key="3">
    <source>
        <dbReference type="ARBA" id="ARBA00011775"/>
    </source>
</evidence>
<dbReference type="OrthoDB" id="10249988at2759"/>
<dbReference type="AlphaFoldDB" id="A0A5J4YNE1"/>
<keyword evidence="7 12" id="KW-0653">Protein transport</keyword>
<evidence type="ECO:0000256" key="1">
    <source>
        <dbReference type="ARBA" id="ARBA00004255"/>
    </source>
</evidence>
<dbReference type="PANTHER" id="PTHR11043">
    <property type="entry name" value="ZETA-COAT PROTEIN"/>
    <property type="match status" value="1"/>
</dbReference>
<keyword evidence="4 12" id="KW-0813">Transport</keyword>
<dbReference type="Proteomes" id="UP000324585">
    <property type="component" value="Unassembled WGS sequence"/>
</dbReference>
<evidence type="ECO:0000256" key="9">
    <source>
        <dbReference type="ARBA" id="ARBA00023136"/>
    </source>
</evidence>
<dbReference type="Pfam" id="PF01217">
    <property type="entry name" value="Clat_adaptor_s"/>
    <property type="match status" value="1"/>
</dbReference>
<evidence type="ECO:0000256" key="4">
    <source>
        <dbReference type="ARBA" id="ARBA00022448"/>
    </source>
</evidence>
<dbReference type="OMA" id="MNCLFES"/>
<sequence>MALSLPACQPAAARASQAPYRCHDTSAYSILIQFAVFFRAPFVQRLRNFLLPFFGDTLSLVGRPSEGRTRWQRRADGRKDERADRAKAGNKMAVVQPLIRGVVIINADGRRVAARYCDKRRFRDLESERALEGALYRKMQTIPELPNAEDLFEMDDNVIVFKQMEDVFFFVVGDARENEIVLCEVLGALTGALDLLLRQQVYDENMQLNLKLVLLTLDELVDTEGVILETDGIELASRVGASPYLSDAIPIGDQTLTQALQSARDQITRSILS</sequence>
<dbReference type="EMBL" id="VRMN01000008">
    <property type="protein sequence ID" value="KAA8493041.1"/>
    <property type="molecule type" value="Genomic_DNA"/>
</dbReference>
<protein>
    <recommendedName>
        <fullName evidence="12">Coatomer subunit zeta</fullName>
    </recommendedName>
</protein>
<proteinExistence type="inferred from homology"/>
<dbReference type="GO" id="GO:0000139">
    <property type="term" value="C:Golgi membrane"/>
    <property type="evidence" value="ECO:0007669"/>
    <property type="project" value="UniProtKB-SubCell"/>
</dbReference>
<keyword evidence="8 12" id="KW-0333">Golgi apparatus</keyword>
<dbReference type="InterPro" id="IPR011012">
    <property type="entry name" value="Longin-like_dom_sf"/>
</dbReference>
<dbReference type="GO" id="GO:0030126">
    <property type="term" value="C:COPI vesicle coat"/>
    <property type="evidence" value="ECO:0007669"/>
    <property type="project" value="UniProtKB-UniRule"/>
</dbReference>
<keyword evidence="15" id="KW-1185">Reference proteome</keyword>
<reference evidence="15" key="1">
    <citation type="journal article" date="2019" name="Nat. Commun.">
        <title>Expansion of phycobilisome linker gene families in mesophilic red algae.</title>
        <authorList>
            <person name="Lee J."/>
            <person name="Kim D."/>
            <person name="Bhattacharya D."/>
            <person name="Yoon H.S."/>
        </authorList>
    </citation>
    <scope>NUCLEOTIDE SEQUENCE [LARGE SCALE GENOMIC DNA]</scope>
    <source>
        <strain evidence="15">CCMP 1328</strain>
    </source>
</reference>
<feature type="domain" description="AP complex mu/sigma subunit" evidence="13">
    <location>
        <begin position="99"/>
        <end position="239"/>
    </location>
</feature>
<evidence type="ECO:0000256" key="7">
    <source>
        <dbReference type="ARBA" id="ARBA00022927"/>
    </source>
</evidence>
<dbReference type="Gene3D" id="3.30.450.60">
    <property type="match status" value="1"/>
</dbReference>
<evidence type="ECO:0000256" key="2">
    <source>
        <dbReference type="ARBA" id="ARBA00006972"/>
    </source>
</evidence>
<keyword evidence="6 12" id="KW-0931">ER-Golgi transport</keyword>
<evidence type="ECO:0000259" key="13">
    <source>
        <dbReference type="Pfam" id="PF01217"/>
    </source>
</evidence>
<evidence type="ECO:0000313" key="14">
    <source>
        <dbReference type="EMBL" id="KAA8493041.1"/>
    </source>
</evidence>
<evidence type="ECO:0000313" key="15">
    <source>
        <dbReference type="Proteomes" id="UP000324585"/>
    </source>
</evidence>
<comment type="caution">
    <text evidence="14">The sequence shown here is derived from an EMBL/GenBank/DDBJ whole genome shotgun (WGS) entry which is preliminary data.</text>
</comment>
<evidence type="ECO:0000256" key="8">
    <source>
        <dbReference type="ARBA" id="ARBA00023034"/>
    </source>
</evidence>
<dbReference type="GO" id="GO:0006891">
    <property type="term" value="P:intra-Golgi vesicle-mediated transport"/>
    <property type="evidence" value="ECO:0007669"/>
    <property type="project" value="TreeGrafter"/>
</dbReference>
<evidence type="ECO:0000256" key="11">
    <source>
        <dbReference type="ARBA" id="ARBA00045555"/>
    </source>
</evidence>
<evidence type="ECO:0000256" key="12">
    <source>
        <dbReference type="RuleBase" id="RU366053"/>
    </source>
</evidence>
<comment type="subcellular location">
    <subcellularLocation>
        <location evidence="12">Cytoplasm</location>
    </subcellularLocation>
    <subcellularLocation>
        <location evidence="1 12">Golgi apparatus membrane</location>
        <topology evidence="1 12">Peripheral membrane protein</topology>
        <orientation evidence="1 12">Cytoplasmic side</orientation>
    </subcellularLocation>
    <subcellularLocation>
        <location evidence="12">Cytoplasmic vesicle</location>
        <location evidence="12">COPI-coated vesicle membrane</location>
        <topology evidence="12">Peripheral membrane protein</topology>
        <orientation evidence="12">Cytoplasmic side</orientation>
    </subcellularLocation>
</comment>
<keyword evidence="5 12" id="KW-0963">Cytoplasm</keyword>
<comment type="function">
    <text evidence="11">The coatomer is a cytosolic protein complex that binds to dilysine motifs and reversibly associates with Golgi non-clathrin-coated vesicles, which further mediate biosynthetic protein transport from the ER, via the Golgi up to the trans Golgi network. Coatomer complex is required for budding from Golgi membranes, and is essential for the retrograde Golgi-to-ER transport of dilysine-tagged proteins. The zeta subunit may be involved in regulating the coat assembly and, hence, the rate of biosynthetic protein transport due to its association-dissociation properties with the coatomer complex.</text>
</comment>
<keyword evidence="9 12" id="KW-0472">Membrane</keyword>
<accession>A0A5J4YNE1</accession>
<organism evidence="14 15">
    <name type="scientific">Porphyridium purpureum</name>
    <name type="common">Red alga</name>
    <name type="synonym">Porphyridium cruentum</name>
    <dbReference type="NCBI Taxonomy" id="35688"/>
    <lineage>
        <taxon>Eukaryota</taxon>
        <taxon>Rhodophyta</taxon>
        <taxon>Bangiophyceae</taxon>
        <taxon>Porphyridiales</taxon>
        <taxon>Porphyridiaceae</taxon>
        <taxon>Porphyridium</taxon>
    </lineage>
</organism>
<dbReference type="InterPro" id="IPR022775">
    <property type="entry name" value="AP_mu_sigma_su"/>
</dbReference>
<evidence type="ECO:0000256" key="5">
    <source>
        <dbReference type="ARBA" id="ARBA00022490"/>
    </source>
</evidence>
<dbReference type="InterPro" id="IPR039652">
    <property type="entry name" value="Coatomer_zeta"/>
</dbReference>
<evidence type="ECO:0000256" key="6">
    <source>
        <dbReference type="ARBA" id="ARBA00022892"/>
    </source>
</evidence>
<gene>
    <name evidence="14" type="ORF">FVE85_9313</name>
</gene>
<comment type="subunit">
    <text evidence="3 12">Oligomeric complex that consists of at least the alpha, beta, beta', gamma, delta, epsilon and zeta subunits.</text>
</comment>
<comment type="similarity">
    <text evidence="2 12">Belongs to the adaptor complexes small subunit family.</text>
</comment>